<protein>
    <recommendedName>
        <fullName evidence="10">Chitinase</fullName>
    </recommendedName>
</protein>
<feature type="region of interest" description="Disordered" evidence="4">
    <location>
        <begin position="582"/>
        <end position="603"/>
    </location>
</feature>
<evidence type="ECO:0000256" key="4">
    <source>
        <dbReference type="SAM" id="MobiDB-lite"/>
    </source>
</evidence>
<dbReference type="EMBL" id="CAJNOC010000304">
    <property type="protein sequence ID" value="CAF0742069.1"/>
    <property type="molecule type" value="Genomic_DNA"/>
</dbReference>
<reference evidence="8" key="1">
    <citation type="submission" date="2021-02" db="EMBL/GenBank/DDBJ databases">
        <authorList>
            <person name="Nowell W R."/>
        </authorList>
    </citation>
    <scope>NUCLEOTIDE SEQUENCE</scope>
    <source>
        <strain evidence="8">Ploen Becks lab</strain>
    </source>
</reference>
<evidence type="ECO:0000259" key="7">
    <source>
        <dbReference type="PROSITE" id="PS51910"/>
    </source>
</evidence>
<dbReference type="FunFam" id="3.10.50.10:FF:000001">
    <property type="entry name" value="Chitinase 3-like 1"/>
    <property type="match status" value="1"/>
</dbReference>
<dbReference type="SUPFAM" id="SSF57625">
    <property type="entry name" value="Invertebrate chitin-binding proteins"/>
    <property type="match status" value="3"/>
</dbReference>
<evidence type="ECO:0000313" key="9">
    <source>
        <dbReference type="Proteomes" id="UP000663879"/>
    </source>
</evidence>
<evidence type="ECO:0000256" key="3">
    <source>
        <dbReference type="ARBA" id="ARBA00023157"/>
    </source>
</evidence>
<dbReference type="Gene3D" id="2.170.140.10">
    <property type="entry name" value="Chitin binding domain"/>
    <property type="match status" value="1"/>
</dbReference>
<evidence type="ECO:0000259" key="6">
    <source>
        <dbReference type="PROSITE" id="PS50940"/>
    </source>
</evidence>
<dbReference type="Pfam" id="PF01607">
    <property type="entry name" value="CBM_14"/>
    <property type="match status" value="3"/>
</dbReference>
<comment type="similarity">
    <text evidence="1">Belongs to the glycosyl hydrolase 18 family. Chitinase class II subfamily.</text>
</comment>
<dbReference type="InterPro" id="IPR036508">
    <property type="entry name" value="Chitin-bd_dom_sf"/>
</dbReference>
<organism evidence="8 9">
    <name type="scientific">Brachionus calyciflorus</name>
    <dbReference type="NCBI Taxonomy" id="104777"/>
    <lineage>
        <taxon>Eukaryota</taxon>
        <taxon>Metazoa</taxon>
        <taxon>Spiralia</taxon>
        <taxon>Gnathifera</taxon>
        <taxon>Rotifera</taxon>
        <taxon>Eurotatoria</taxon>
        <taxon>Monogononta</taxon>
        <taxon>Pseudotrocha</taxon>
        <taxon>Ploima</taxon>
        <taxon>Brachionidae</taxon>
        <taxon>Brachionus</taxon>
    </lineage>
</organism>
<dbReference type="InterPro" id="IPR029070">
    <property type="entry name" value="Chitinase_insertion_sf"/>
</dbReference>
<comment type="caution">
    <text evidence="8">The sequence shown here is derived from an EMBL/GenBank/DDBJ whole genome shotgun (WGS) entry which is preliminary data.</text>
</comment>
<feature type="domain" description="Chitin-binding type-2" evidence="6">
    <location>
        <begin position="19"/>
        <end position="81"/>
    </location>
</feature>
<feature type="signal peptide" evidence="5">
    <location>
        <begin position="1"/>
        <end position="26"/>
    </location>
</feature>
<keyword evidence="5" id="KW-0732">Signal</keyword>
<dbReference type="GO" id="GO:0006032">
    <property type="term" value="P:chitin catabolic process"/>
    <property type="evidence" value="ECO:0007669"/>
    <property type="project" value="TreeGrafter"/>
</dbReference>
<dbReference type="InterPro" id="IPR011583">
    <property type="entry name" value="Chitinase_II/V-like_cat"/>
</dbReference>
<proteinExistence type="inferred from homology"/>
<dbReference type="InterPro" id="IPR002557">
    <property type="entry name" value="Chitin-bd_dom"/>
</dbReference>
<feature type="domain" description="Chitin-binding type-2" evidence="6">
    <location>
        <begin position="717"/>
        <end position="777"/>
    </location>
</feature>
<dbReference type="Gene3D" id="3.20.20.80">
    <property type="entry name" value="Glycosidases"/>
    <property type="match status" value="2"/>
</dbReference>
<dbReference type="GO" id="GO:0004568">
    <property type="term" value="F:chitinase activity"/>
    <property type="evidence" value="ECO:0007669"/>
    <property type="project" value="TreeGrafter"/>
</dbReference>
<keyword evidence="3" id="KW-1015">Disulfide bond</keyword>
<sequence>MKYTRKTKWLKIYFFLALILPCVVLGKTEKKFCRDPNNCQFYLSCSNEDDPIKECSNSYVFDEDLQKCVRAVSVEDFQCLILAAYLSEEINSNKKDKKKFSSLVESKKKQKEDEPEFEVEDVADDGKTYKRMCVVTNWSQFRPGRGRFSFDFIDAKLCNHIIYASVKVAESDSDDFDSEEYEIQAVQHNEAELYAKLRVIKAKNPSVKLILRITDESGRSYSKLSKSFDTRLSFVRNALEYIEDNSFDGIEIEWRWPAGPSGSLADKENLILLLKDLRFKFGKKYIIGMIMSPLTERIQLYNLLELNKYVDYVNVETFDYYGPWDKKTGLMSPLGKMDEQYLFEAYMNIEGTIGYLKSLGLLSEKIVLGLAAYSRSYTLQHPMANRVNDLIVGNGFSGSFTKTNGMLANYELCDLRKKGNWKEKWHPLAQVPFMFDETQWVSFENEESLAKKIDFVKTNELAGACVYSIDLDDFRGLFCNKSRYPFLKMSLGLLATSNRFTKTSLIDELQETTSQPMTSEIEISTTKQTQFSTNSKFFKKLTTKSTAFSSNTQTRKNLENSKKIENVKNKAGAKFSYVLITPPPRQKNSSINRKPDSEKTRIHSRPRNLEVPIKLSKPLRKIELDDDKEKSEKIDETITIKPKVDKIESKKIYPSISILKSFSNEPEETIKELPVPEKLISNDEIEMPRKSQNQFVQNLIQPLQNSVILNQIKINPANKCVGKKNGIYREEEDCAAFYVCESLSEIKIHKFKCPDGLAFNMRDCTCDWPREGAICVVPLHQNLCKETQSNGVTENKHFTTVFITTYSHITKPVVQESTQKIPIETTHQPLSLSQFPQQTLSQFQTNNNVNIYSQGFTCTNKQQGTYPDPYDCTKFYYCQPMPNEPKALTHEFRCPQGLHFNLNICRCDWPNKSCIVPNHISYPCW</sequence>
<dbReference type="PROSITE" id="PS50940">
    <property type="entry name" value="CHIT_BIND_II"/>
    <property type="match status" value="3"/>
</dbReference>
<keyword evidence="2" id="KW-0147">Chitin-binding</keyword>
<dbReference type="OrthoDB" id="76388at2759"/>
<accession>A0A813NXP3</accession>
<feature type="domain" description="Chitin-binding type-2" evidence="6">
    <location>
        <begin position="855"/>
        <end position="916"/>
    </location>
</feature>
<dbReference type="Gene3D" id="3.10.50.10">
    <property type="match status" value="1"/>
</dbReference>
<dbReference type="InterPro" id="IPR017853">
    <property type="entry name" value="GH"/>
</dbReference>
<dbReference type="SUPFAM" id="SSF51445">
    <property type="entry name" value="(Trans)glycosidases"/>
    <property type="match status" value="1"/>
</dbReference>
<evidence type="ECO:0008006" key="10">
    <source>
        <dbReference type="Google" id="ProtNLM"/>
    </source>
</evidence>
<name>A0A813NXP3_9BILA</name>
<evidence type="ECO:0000256" key="1">
    <source>
        <dbReference type="ARBA" id="ARBA00009121"/>
    </source>
</evidence>
<feature type="domain" description="GH18" evidence="7">
    <location>
        <begin position="129"/>
        <end position="497"/>
    </location>
</feature>
<dbReference type="PROSITE" id="PS51910">
    <property type="entry name" value="GH18_2"/>
    <property type="match status" value="1"/>
</dbReference>
<evidence type="ECO:0000256" key="2">
    <source>
        <dbReference type="ARBA" id="ARBA00022669"/>
    </source>
</evidence>
<dbReference type="SUPFAM" id="SSF54556">
    <property type="entry name" value="Chitinase insertion domain"/>
    <property type="match status" value="1"/>
</dbReference>
<dbReference type="Pfam" id="PF00704">
    <property type="entry name" value="Glyco_hydro_18"/>
    <property type="match status" value="1"/>
</dbReference>
<dbReference type="Proteomes" id="UP000663879">
    <property type="component" value="Unassembled WGS sequence"/>
</dbReference>
<keyword evidence="9" id="KW-1185">Reference proteome</keyword>
<evidence type="ECO:0000313" key="8">
    <source>
        <dbReference type="EMBL" id="CAF0742069.1"/>
    </source>
</evidence>
<dbReference type="GO" id="GO:0005576">
    <property type="term" value="C:extracellular region"/>
    <property type="evidence" value="ECO:0007669"/>
    <property type="project" value="InterPro"/>
</dbReference>
<dbReference type="SMART" id="SM00636">
    <property type="entry name" value="Glyco_18"/>
    <property type="match status" value="1"/>
</dbReference>
<dbReference type="SMART" id="SM00494">
    <property type="entry name" value="ChtBD2"/>
    <property type="match status" value="3"/>
</dbReference>
<dbReference type="GO" id="GO:0005975">
    <property type="term" value="P:carbohydrate metabolic process"/>
    <property type="evidence" value="ECO:0007669"/>
    <property type="project" value="InterPro"/>
</dbReference>
<gene>
    <name evidence="8" type="ORF">OXX778_LOCUS3443</name>
</gene>
<dbReference type="PANTHER" id="PTHR11177">
    <property type="entry name" value="CHITINASE"/>
    <property type="match status" value="1"/>
</dbReference>
<dbReference type="AlphaFoldDB" id="A0A813NXP3"/>
<dbReference type="GO" id="GO:0008061">
    <property type="term" value="F:chitin binding"/>
    <property type="evidence" value="ECO:0007669"/>
    <property type="project" value="UniProtKB-KW"/>
</dbReference>
<feature type="chain" id="PRO_5032939823" description="Chitinase" evidence="5">
    <location>
        <begin position="27"/>
        <end position="925"/>
    </location>
</feature>
<dbReference type="InterPro" id="IPR001223">
    <property type="entry name" value="Glyco_hydro18_cat"/>
</dbReference>
<dbReference type="PANTHER" id="PTHR11177:SF403">
    <property type="entry name" value="CHITINASE 2-RELATED"/>
    <property type="match status" value="1"/>
</dbReference>
<dbReference type="InterPro" id="IPR050314">
    <property type="entry name" value="Glycosyl_Hydrlase_18"/>
</dbReference>
<evidence type="ECO:0000256" key="5">
    <source>
        <dbReference type="SAM" id="SignalP"/>
    </source>
</evidence>